<evidence type="ECO:0000256" key="3">
    <source>
        <dbReference type="SAM" id="MobiDB-lite"/>
    </source>
</evidence>
<dbReference type="PROSITE" id="PS51635">
    <property type="entry name" value="PNPLA"/>
    <property type="match status" value="1"/>
</dbReference>
<organism evidence="5 6">
    <name type="scientific">Hyalangium rubrum</name>
    <dbReference type="NCBI Taxonomy" id="3103134"/>
    <lineage>
        <taxon>Bacteria</taxon>
        <taxon>Pseudomonadati</taxon>
        <taxon>Myxococcota</taxon>
        <taxon>Myxococcia</taxon>
        <taxon>Myxococcales</taxon>
        <taxon>Cystobacterineae</taxon>
        <taxon>Archangiaceae</taxon>
        <taxon>Hyalangium</taxon>
    </lineage>
</organism>
<sequence length="662" mass="71445">MSVKLNPPSPSSPRRSSDTQAPQKNEVTHPLARLGQGLQRVAQQVDKGVDRLVDTFEAKLPSLPNPAAAGKAPWEGITLTGNPLQIPLDKLLSVDLSQVRKVLERVVPQKIRDDEAKQLVGQTQNFRETLSKVRALATELELVPPSHPRHAEVKAALAKAEGELTSKYGYTRTTAPKPGAMWVDPQFMGKELPGGQMSASRLPTGTPVTKPPEPLDFLFGGKPDGAAQAKAYQQEVAARRAELGMPVQDGKPIGVHMSLQGGGGKGKRYAAMLSEMQQLGVVPVSLTGTSAGSIAAAFAATGASPKQIEDIAKDPRLQQLYDFDLDMKDGGLLNGNNAYELFDQKLRELTGIKDRPVTFADLKVPLQLVAAKAYDSAAPNGFPTNKDRIFVFSQETTPDTPVALAMRASMAIPGVFEPVQVVDPTTGRSIHLTDGGSLDNLPMGYGKHNLPQIGAALVSPDENHPSNAVGTAKPLPTGQLDTTNLLWSAVNGYTFLKDNATGAADFRDRTQPGANQFMLSLPTWNLDNPKQSNSMLGFGYDAKVDPVLDTQTRQVTRDFLKDFMDDMRVPGSRGANVTTSIPQNLRFNEQVTVNGQNYQISYNGGDNLVAHNTSTGKKSDLKLGQKKIEAMYLDHLAYGDLKAQLAHAVTNPRSVKPDWLPF</sequence>
<comment type="caution">
    <text evidence="5">The sequence shown here is derived from an EMBL/GenBank/DDBJ whole genome shotgun (WGS) entry which is preliminary data.</text>
</comment>
<feature type="short sequence motif" description="GXSXG" evidence="2">
    <location>
        <begin position="288"/>
        <end position="292"/>
    </location>
</feature>
<dbReference type="InterPro" id="IPR002641">
    <property type="entry name" value="PNPLA_dom"/>
</dbReference>
<feature type="active site" description="Proton acceptor" evidence="2">
    <location>
        <position position="434"/>
    </location>
</feature>
<reference evidence="5 6" key="1">
    <citation type="submission" date="2023-12" db="EMBL/GenBank/DDBJ databases">
        <title>the genome sequence of Hyalangium sp. s54d21.</title>
        <authorList>
            <person name="Zhang X."/>
        </authorList>
    </citation>
    <scope>NUCLEOTIDE SEQUENCE [LARGE SCALE GENOMIC DNA]</scope>
    <source>
        <strain evidence="6">s54d21</strain>
    </source>
</reference>
<dbReference type="Proteomes" id="UP001291309">
    <property type="component" value="Unassembled WGS sequence"/>
</dbReference>
<dbReference type="InterPro" id="IPR052580">
    <property type="entry name" value="Lipid_Hydrolase"/>
</dbReference>
<proteinExistence type="predicted"/>
<evidence type="ECO:0000313" key="6">
    <source>
        <dbReference type="Proteomes" id="UP001291309"/>
    </source>
</evidence>
<protein>
    <submittedName>
        <fullName evidence="5">Patatin-like phospholipase family protein</fullName>
    </submittedName>
</protein>
<feature type="domain" description="PNPLA" evidence="4">
    <location>
        <begin position="257"/>
        <end position="447"/>
    </location>
</feature>
<dbReference type="PANTHER" id="PTHR46394">
    <property type="entry name" value="ANNEXIN"/>
    <property type="match status" value="1"/>
</dbReference>
<dbReference type="Pfam" id="PF01734">
    <property type="entry name" value="Patatin"/>
    <property type="match status" value="1"/>
</dbReference>
<feature type="short sequence motif" description="DGA/G" evidence="2">
    <location>
        <begin position="434"/>
        <end position="436"/>
    </location>
</feature>
<keyword evidence="6" id="KW-1185">Reference proteome</keyword>
<accession>A0ABU5H993</accession>
<dbReference type="Gene3D" id="3.40.1090.10">
    <property type="entry name" value="Cytosolic phospholipase A2 catalytic domain"/>
    <property type="match status" value="2"/>
</dbReference>
<evidence type="ECO:0000256" key="2">
    <source>
        <dbReference type="PROSITE-ProRule" id="PRU01161"/>
    </source>
</evidence>
<feature type="active site" description="Nucleophile" evidence="2">
    <location>
        <position position="290"/>
    </location>
</feature>
<feature type="region of interest" description="Disordered" evidence="3">
    <location>
        <begin position="1"/>
        <end position="35"/>
    </location>
</feature>
<dbReference type="EMBL" id="JAXIVS010000010">
    <property type="protein sequence ID" value="MDY7230058.1"/>
    <property type="molecule type" value="Genomic_DNA"/>
</dbReference>
<keyword evidence="1 2" id="KW-0443">Lipid metabolism</keyword>
<keyword evidence="2" id="KW-0378">Hydrolase</keyword>
<gene>
    <name evidence="5" type="ORF">SYV04_26930</name>
</gene>
<name>A0ABU5H993_9BACT</name>
<dbReference type="SUPFAM" id="SSF52151">
    <property type="entry name" value="FabD/lysophospholipase-like"/>
    <property type="match status" value="1"/>
</dbReference>
<evidence type="ECO:0000259" key="4">
    <source>
        <dbReference type="PROSITE" id="PS51635"/>
    </source>
</evidence>
<feature type="short sequence motif" description="GXGXXG" evidence="2">
    <location>
        <begin position="261"/>
        <end position="266"/>
    </location>
</feature>
<dbReference type="PANTHER" id="PTHR46394:SF1">
    <property type="entry name" value="PNPLA DOMAIN-CONTAINING PROTEIN"/>
    <property type="match status" value="1"/>
</dbReference>
<evidence type="ECO:0000256" key="1">
    <source>
        <dbReference type="ARBA" id="ARBA00023098"/>
    </source>
</evidence>
<evidence type="ECO:0000313" key="5">
    <source>
        <dbReference type="EMBL" id="MDY7230058.1"/>
    </source>
</evidence>
<dbReference type="RefSeq" id="WP_321548782.1">
    <property type="nucleotide sequence ID" value="NZ_JAXIVS010000010.1"/>
</dbReference>
<dbReference type="InterPro" id="IPR016035">
    <property type="entry name" value="Acyl_Trfase/lysoPLipase"/>
</dbReference>
<keyword evidence="2" id="KW-0442">Lipid degradation</keyword>